<evidence type="ECO:0000313" key="2">
    <source>
        <dbReference type="Proteomes" id="UP000596192"/>
    </source>
</evidence>
<organism evidence="1 2">
    <name type="scientific">Azotobacter chroococcum</name>
    <dbReference type="NCBI Taxonomy" id="353"/>
    <lineage>
        <taxon>Bacteria</taxon>
        <taxon>Pseudomonadati</taxon>
        <taxon>Pseudomonadota</taxon>
        <taxon>Gammaproteobacteria</taxon>
        <taxon>Pseudomonadales</taxon>
        <taxon>Pseudomonadaceae</taxon>
        <taxon>Azotobacter</taxon>
    </lineage>
</organism>
<gene>
    <name evidence="1" type="ORF">GKQ51_08215</name>
</gene>
<dbReference type="GO" id="GO:0019058">
    <property type="term" value="P:viral life cycle"/>
    <property type="evidence" value="ECO:0007669"/>
    <property type="project" value="InterPro"/>
</dbReference>
<dbReference type="Proteomes" id="UP000596192">
    <property type="component" value="Chromosome"/>
</dbReference>
<dbReference type="Gene3D" id="3.30.1580.10">
    <property type="entry name" value="Head-to-tail joining protein W"/>
    <property type="match status" value="1"/>
</dbReference>
<dbReference type="InterPro" id="IPR036626">
    <property type="entry name" value="GpW_sf"/>
</dbReference>
<evidence type="ECO:0000313" key="1">
    <source>
        <dbReference type="EMBL" id="QQE90263.1"/>
    </source>
</evidence>
<name>A0AAP9YGH6_9GAMM</name>
<protein>
    <recommendedName>
        <fullName evidence="3">GpW protein</fullName>
    </recommendedName>
</protein>
<proteinExistence type="predicted"/>
<dbReference type="AlphaFoldDB" id="A0AAP9YGH6"/>
<reference evidence="1 2" key="1">
    <citation type="submission" date="2020-12" db="EMBL/GenBank/DDBJ databases">
        <title>Genomic Analysis and Response surface optimization of nitrogen-fixing conditions for A. chroococcum strain HR1, Isolation from rhizosphere soil.</title>
        <authorList>
            <person name="Li J."/>
            <person name="Yang H."/>
            <person name="Liu H."/>
            <person name="Wang C."/>
            <person name="Tian Y."/>
            <person name="Lu X.Y."/>
        </authorList>
    </citation>
    <scope>NUCLEOTIDE SEQUENCE [LARGE SCALE GENOMIC DNA]</scope>
    <source>
        <strain evidence="1 2">HR1</strain>
    </source>
</reference>
<evidence type="ECO:0008006" key="3">
    <source>
        <dbReference type="Google" id="ProtNLM"/>
    </source>
</evidence>
<dbReference type="EMBL" id="CP066310">
    <property type="protein sequence ID" value="QQE90263.1"/>
    <property type="molecule type" value="Genomic_DNA"/>
</dbReference>
<accession>A0AAP9YGH6</accession>
<dbReference type="RefSeq" id="WP_198867654.1">
    <property type="nucleotide sequence ID" value="NZ_CP066310.1"/>
</dbReference>
<sequence>MAYTRDDLNKVQAAILALAAGERVVEVRFGNEVTRYESAGQGALKALRDEIKAEILAAEGRRLRGYRLNHRRGL</sequence>